<name>A0A151TFG4_CAJCA</name>
<sequence>MHKFKHLAIQCGAAQSPKRSPVVRRKTTLGMLLRRRGRRRECLLEKREGEDEVRRHSLKDLFQSSPPGADISGSPKHASTGFRYRSLLSKKAWRLILLSVTE</sequence>
<reference evidence="2 3" key="1">
    <citation type="journal article" date="2012" name="Nat. Biotechnol.">
        <title>Draft genome sequence of pigeonpea (Cajanus cajan), an orphan legume crop of resource-poor farmers.</title>
        <authorList>
            <person name="Varshney R.K."/>
            <person name="Chen W."/>
            <person name="Li Y."/>
            <person name="Bharti A.K."/>
            <person name="Saxena R.K."/>
            <person name="Schlueter J.A."/>
            <person name="Donoghue M.T."/>
            <person name="Azam S."/>
            <person name="Fan G."/>
            <person name="Whaley A.M."/>
            <person name="Farmer A.D."/>
            <person name="Sheridan J."/>
            <person name="Iwata A."/>
            <person name="Tuteja R."/>
            <person name="Penmetsa R.V."/>
            <person name="Wu W."/>
            <person name="Upadhyaya H.D."/>
            <person name="Yang S.P."/>
            <person name="Shah T."/>
            <person name="Saxena K.B."/>
            <person name="Michael T."/>
            <person name="McCombie W.R."/>
            <person name="Yang B."/>
            <person name="Zhang G."/>
            <person name="Yang H."/>
            <person name="Wang J."/>
            <person name="Spillane C."/>
            <person name="Cook D.R."/>
            <person name="May G.D."/>
            <person name="Xu X."/>
            <person name="Jackson S.A."/>
        </authorList>
    </citation>
    <scope>NUCLEOTIDE SEQUENCE [LARGE SCALE GENOMIC DNA]</scope>
    <source>
        <strain evidence="3">cv. Asha</strain>
    </source>
</reference>
<keyword evidence="3" id="KW-1185">Reference proteome</keyword>
<dbReference type="EMBL" id="CM003608">
    <property type="protein sequence ID" value="KYP65736.1"/>
    <property type="molecule type" value="Genomic_DNA"/>
</dbReference>
<evidence type="ECO:0000313" key="3">
    <source>
        <dbReference type="Proteomes" id="UP000075243"/>
    </source>
</evidence>
<accession>A0A151TFG4</accession>
<dbReference type="AlphaFoldDB" id="A0A151TFG4"/>
<proteinExistence type="predicted"/>
<dbReference type="PANTHER" id="PTHR34542">
    <property type="entry name" value="OS08G0359900 PROTEIN"/>
    <property type="match status" value="1"/>
</dbReference>
<evidence type="ECO:0000256" key="1">
    <source>
        <dbReference type="SAM" id="MobiDB-lite"/>
    </source>
</evidence>
<organism evidence="2 3">
    <name type="scientific">Cajanus cajan</name>
    <name type="common">Pigeon pea</name>
    <name type="synonym">Cajanus indicus</name>
    <dbReference type="NCBI Taxonomy" id="3821"/>
    <lineage>
        <taxon>Eukaryota</taxon>
        <taxon>Viridiplantae</taxon>
        <taxon>Streptophyta</taxon>
        <taxon>Embryophyta</taxon>
        <taxon>Tracheophyta</taxon>
        <taxon>Spermatophyta</taxon>
        <taxon>Magnoliopsida</taxon>
        <taxon>eudicotyledons</taxon>
        <taxon>Gunneridae</taxon>
        <taxon>Pentapetalae</taxon>
        <taxon>rosids</taxon>
        <taxon>fabids</taxon>
        <taxon>Fabales</taxon>
        <taxon>Fabaceae</taxon>
        <taxon>Papilionoideae</taxon>
        <taxon>50 kb inversion clade</taxon>
        <taxon>NPAAA clade</taxon>
        <taxon>indigoferoid/millettioid clade</taxon>
        <taxon>Phaseoleae</taxon>
        <taxon>Cajanus</taxon>
    </lineage>
</organism>
<feature type="region of interest" description="Disordered" evidence="1">
    <location>
        <begin position="57"/>
        <end position="78"/>
    </location>
</feature>
<dbReference type="Proteomes" id="UP000075243">
    <property type="component" value="Chromosome 6"/>
</dbReference>
<gene>
    <name evidence="2" type="ORF">KK1_011999</name>
</gene>
<dbReference type="Gramene" id="C.cajan_11648.t">
    <property type="protein sequence ID" value="C.cajan_11648.t.cds1"/>
    <property type="gene ID" value="C.cajan_11648"/>
</dbReference>
<dbReference type="PANTHER" id="PTHR34542:SF1">
    <property type="entry name" value="OS08G0359900 PROTEIN"/>
    <property type="match status" value="1"/>
</dbReference>
<evidence type="ECO:0000313" key="2">
    <source>
        <dbReference type="EMBL" id="KYP65736.1"/>
    </source>
</evidence>
<protein>
    <submittedName>
        <fullName evidence="2">Uncharacterized protein</fullName>
    </submittedName>
</protein>
<dbReference type="OMA" id="RRTWRPM"/>